<dbReference type="Gene3D" id="2.60.40.1530">
    <property type="entry name" value="ntegrin, alpha v. Chain A, domain 4"/>
    <property type="match status" value="1"/>
</dbReference>
<evidence type="ECO:0000259" key="15">
    <source>
        <dbReference type="Pfam" id="PF20805"/>
    </source>
</evidence>
<keyword evidence="8 13" id="KW-0401">Integrin</keyword>
<keyword evidence="10 13" id="KW-0675">Receptor</keyword>
<dbReference type="InterPro" id="IPR000413">
    <property type="entry name" value="Integrin_alpha"/>
</dbReference>
<evidence type="ECO:0000256" key="8">
    <source>
        <dbReference type="ARBA" id="ARBA00023037"/>
    </source>
</evidence>
<evidence type="ECO:0000256" key="5">
    <source>
        <dbReference type="ARBA" id="ARBA00022737"/>
    </source>
</evidence>
<dbReference type="InterPro" id="IPR032695">
    <property type="entry name" value="Integrin_dom_sf"/>
</dbReference>
<dbReference type="InterPro" id="IPR013519">
    <property type="entry name" value="Int_alpha_beta-p"/>
</dbReference>
<feature type="domain" description="Integrin alpha third immunoglobulin-like" evidence="16">
    <location>
        <begin position="701"/>
        <end position="853"/>
    </location>
</feature>
<evidence type="ECO:0000313" key="17">
    <source>
        <dbReference type="EMBL" id="KAJ8313514.1"/>
    </source>
</evidence>
<evidence type="ECO:0000256" key="10">
    <source>
        <dbReference type="ARBA" id="ARBA00023170"/>
    </source>
</evidence>
<name>A0ABQ9F850_TEGGR</name>
<evidence type="ECO:0000256" key="13">
    <source>
        <dbReference type="RuleBase" id="RU003762"/>
    </source>
</evidence>
<dbReference type="InterPro" id="IPR028994">
    <property type="entry name" value="Integrin_alpha_N"/>
</dbReference>
<dbReference type="InterPro" id="IPR048285">
    <property type="entry name" value="Integrin_alpha_Ig-like_2"/>
</dbReference>
<evidence type="ECO:0000256" key="12">
    <source>
        <dbReference type="PROSITE-ProRule" id="PRU00803"/>
    </source>
</evidence>
<dbReference type="Pfam" id="PF20806">
    <property type="entry name" value="Integrin_A_Ig_3"/>
    <property type="match status" value="1"/>
</dbReference>
<keyword evidence="11" id="KW-0325">Glycoprotein</keyword>
<dbReference type="Gene3D" id="2.60.40.1510">
    <property type="entry name" value="ntegrin, alpha v. Chain A, domain 3"/>
    <property type="match status" value="1"/>
</dbReference>
<evidence type="ECO:0000256" key="6">
    <source>
        <dbReference type="ARBA" id="ARBA00022889"/>
    </source>
</evidence>
<evidence type="ECO:0000256" key="1">
    <source>
        <dbReference type="ARBA" id="ARBA00004479"/>
    </source>
</evidence>
<comment type="subcellular location">
    <subcellularLocation>
        <location evidence="1 13">Membrane</location>
        <topology evidence="1 13">Single-pass type I membrane protein</topology>
    </subcellularLocation>
</comment>
<keyword evidence="3 13" id="KW-0812">Transmembrane</keyword>
<keyword evidence="5" id="KW-0677">Repeat</keyword>
<comment type="caution">
    <text evidence="17">The sequence shown here is derived from an EMBL/GenBank/DDBJ whole genome shotgun (WGS) entry which is preliminary data.</text>
</comment>
<evidence type="ECO:0000256" key="3">
    <source>
        <dbReference type="ARBA" id="ARBA00022692"/>
    </source>
</evidence>
<dbReference type="InterPro" id="IPR013517">
    <property type="entry name" value="FG-GAP"/>
</dbReference>
<sequence>MFYLDYWVFRLCPLMNMDLFIYFCLFLPCIWTYNVDEENFLKFTGGSGTNFGFSTALLKNNEGVWLLAGAPKANFSNNPSITTPGNVYKCLVNLSSKEQRQCTEISNLRTGETTKTRRGLTNEEDHQLLGANLLVTNSSVVACSSLWKNVRYEVSNNRTFSVGYCFDINKSNIDIVTQRRFQDLEIGSNLVTSAGFVYGLAQLGFSTTSMTQHPDFNLVIGGPGVNDGKGGFVLANFNKIGSDFYEAFKVEDEANLFNTTSRGSYGGYAVGAGMFGSLTFTRPLVVIGMPRFRTQNEGYLGAVIMLSVESNTLKSLKILAGDQTGSGYGSTICISDINGDGKDDLLVGAPYYTFGIGKENLFECGKVYVYYGTSDVNYIRKQPDLLNLVGSKTSKSRFGLAITSVGDINADSFNDIAIGAPYEDELNGAIYIYNGRRGDIHNIYSQRISGRRFQPKLKAFGMHISNSFDVDANQYGVIDFDVKSDTVRTSARKSSRLLLFLNNENHGDHLSITKFRVKNTRGYSCVNITGRVQAYFEGECVGKCRSNLNLQMFVLEPAARNIVLGRTKEIVLRVKVINANQPAYAATVSLQISNYTAYLGSQVNEGSRGVNCKIDDNSTLADGYNVVICDILKPLYQHQVVDFRIRINVAMDQLLPCDRCYDDIMSTVHVKAFVDTTGSIEEDEQDNRISYSFPIQFISKLELNGISEPEQYKLTESDKEYLEFRHEYSVYNNGPSPLPFTNIYLEIPFKGDNTKSFVNPKHISIEPSLDDSECKFFGLVGSKEIKQSTQTQSLTLSSSLFINTDTTTLQSHNIPTMVPQRRRREAAPPEPIRKQIISNIVCITIKCHILLFRRLRVVKRISALNLNVHCYIWTWQKKQPLKSNLSVITSELPFDKNDILLRYKTKAEVELPPHNLFYPWNTGLYYMTGFFKRKQPKGFKEWKRETTIRKRRETIRRRQSQRSTSTQKSSTKSRWEPQEAATFTKASDNKI</sequence>
<dbReference type="InterPro" id="IPR048286">
    <property type="entry name" value="Integrin_alpha_Ig-like_3"/>
</dbReference>
<evidence type="ECO:0000313" key="18">
    <source>
        <dbReference type="Proteomes" id="UP001217089"/>
    </source>
</evidence>
<evidence type="ECO:0000256" key="9">
    <source>
        <dbReference type="ARBA" id="ARBA00023136"/>
    </source>
</evidence>
<reference evidence="17 18" key="1">
    <citation type="submission" date="2022-12" db="EMBL/GenBank/DDBJ databases">
        <title>Chromosome-level genome of Tegillarca granosa.</title>
        <authorList>
            <person name="Kim J."/>
        </authorList>
    </citation>
    <scope>NUCLEOTIDE SEQUENCE [LARGE SCALE GENOMIC DNA]</scope>
    <source>
        <strain evidence="17">Teg-2019</strain>
        <tissue evidence="17">Adductor muscle</tissue>
    </source>
</reference>
<feature type="compositionally biased region" description="Low complexity" evidence="14">
    <location>
        <begin position="961"/>
        <end position="972"/>
    </location>
</feature>
<dbReference type="SMART" id="SM00191">
    <property type="entry name" value="Int_alpha"/>
    <property type="match status" value="4"/>
</dbReference>
<feature type="repeat" description="FG-GAP" evidence="12">
    <location>
        <begin position="384"/>
        <end position="442"/>
    </location>
</feature>
<evidence type="ECO:0000259" key="16">
    <source>
        <dbReference type="Pfam" id="PF20806"/>
    </source>
</evidence>
<evidence type="ECO:0000256" key="4">
    <source>
        <dbReference type="ARBA" id="ARBA00022729"/>
    </source>
</evidence>
<dbReference type="SUPFAM" id="SSF69318">
    <property type="entry name" value="Integrin alpha N-terminal domain"/>
    <property type="match status" value="1"/>
</dbReference>
<dbReference type="PRINTS" id="PR01185">
    <property type="entry name" value="INTEGRINA"/>
</dbReference>
<dbReference type="PROSITE" id="PS51470">
    <property type="entry name" value="FG_GAP"/>
    <property type="match status" value="2"/>
</dbReference>
<evidence type="ECO:0000256" key="14">
    <source>
        <dbReference type="SAM" id="MobiDB-lite"/>
    </source>
</evidence>
<keyword evidence="6 13" id="KW-0130">Cell adhesion</keyword>
<dbReference type="PANTHER" id="PTHR23220">
    <property type="entry name" value="INTEGRIN ALPHA"/>
    <property type="match status" value="1"/>
</dbReference>
<feature type="transmembrane region" description="Helical" evidence="13">
    <location>
        <begin position="7"/>
        <end position="33"/>
    </location>
</feature>
<feature type="domain" description="Integrin alpha second immunoglobulin-like" evidence="15">
    <location>
        <begin position="543"/>
        <end position="651"/>
    </location>
</feature>
<accession>A0ABQ9F850</accession>
<keyword evidence="9 13" id="KW-0472">Membrane</keyword>
<keyword evidence="18" id="KW-1185">Reference proteome</keyword>
<feature type="repeat" description="FG-GAP" evidence="12">
    <location>
        <begin position="314"/>
        <end position="379"/>
    </location>
</feature>
<dbReference type="SUPFAM" id="SSF69179">
    <property type="entry name" value="Integrin domains"/>
    <property type="match status" value="2"/>
</dbReference>
<feature type="region of interest" description="Disordered" evidence="14">
    <location>
        <begin position="950"/>
        <end position="991"/>
    </location>
</feature>
<organism evidence="17 18">
    <name type="scientific">Tegillarca granosa</name>
    <name type="common">Malaysian cockle</name>
    <name type="synonym">Anadara granosa</name>
    <dbReference type="NCBI Taxonomy" id="220873"/>
    <lineage>
        <taxon>Eukaryota</taxon>
        <taxon>Metazoa</taxon>
        <taxon>Spiralia</taxon>
        <taxon>Lophotrochozoa</taxon>
        <taxon>Mollusca</taxon>
        <taxon>Bivalvia</taxon>
        <taxon>Autobranchia</taxon>
        <taxon>Pteriomorphia</taxon>
        <taxon>Arcoida</taxon>
        <taxon>Arcoidea</taxon>
        <taxon>Arcidae</taxon>
        <taxon>Tegillarca</taxon>
    </lineage>
</organism>
<gene>
    <name evidence="17" type="ORF">KUTeg_008075</name>
</gene>
<keyword evidence="4" id="KW-0732">Signal</keyword>
<dbReference type="EMBL" id="JARBDR010000342">
    <property type="protein sequence ID" value="KAJ8313514.1"/>
    <property type="molecule type" value="Genomic_DNA"/>
</dbReference>
<keyword evidence="7 13" id="KW-1133">Transmembrane helix</keyword>
<dbReference type="Gene3D" id="2.130.10.130">
    <property type="entry name" value="Integrin alpha, N-terminal"/>
    <property type="match status" value="1"/>
</dbReference>
<dbReference type="Proteomes" id="UP001217089">
    <property type="component" value="Unassembled WGS sequence"/>
</dbReference>
<dbReference type="PANTHER" id="PTHR23220:SF134">
    <property type="entry name" value="INTEGRIN ALPHA-2 DOMAIN-CONTAINING PROTEIN"/>
    <property type="match status" value="1"/>
</dbReference>
<proteinExistence type="inferred from homology"/>
<evidence type="ECO:0000256" key="2">
    <source>
        <dbReference type="ARBA" id="ARBA00008054"/>
    </source>
</evidence>
<evidence type="ECO:0000256" key="11">
    <source>
        <dbReference type="ARBA" id="ARBA00023180"/>
    </source>
</evidence>
<dbReference type="Pfam" id="PF20805">
    <property type="entry name" value="Integrin_A_Ig_2"/>
    <property type="match status" value="1"/>
</dbReference>
<dbReference type="Pfam" id="PF01839">
    <property type="entry name" value="FG-GAP"/>
    <property type="match status" value="2"/>
</dbReference>
<feature type="compositionally biased region" description="Basic residues" evidence="14">
    <location>
        <begin position="950"/>
        <end position="960"/>
    </location>
</feature>
<protein>
    <submittedName>
        <fullName evidence="17">Uncharacterized protein</fullName>
    </submittedName>
</protein>
<comment type="similarity">
    <text evidence="2 13">Belongs to the integrin alpha chain family.</text>
</comment>
<evidence type="ECO:0000256" key="7">
    <source>
        <dbReference type="ARBA" id="ARBA00022989"/>
    </source>
</evidence>